<dbReference type="InterPro" id="IPR013785">
    <property type="entry name" value="Aldolase_TIM"/>
</dbReference>
<dbReference type="PANTHER" id="PTHR20857">
    <property type="entry name" value="THIAMINE-PHOSPHATE PYROPHOSPHORYLASE"/>
    <property type="match status" value="1"/>
</dbReference>
<keyword evidence="15" id="KW-1185">Reference proteome</keyword>
<dbReference type="eggNOG" id="COG0352">
    <property type="taxonomic scope" value="Bacteria"/>
</dbReference>
<comment type="function">
    <text evidence="1 10">Condenses 4-methyl-5-(beta-hydroxyethyl)thiazole monophosphate (THZ-P) and 2-methyl-4-amino-5-hydroxymethyl pyrimidine pyrophosphate (HMP-PP) to form thiamine monophosphate (TMP).</text>
</comment>
<dbReference type="SUPFAM" id="SSF51391">
    <property type="entry name" value="Thiamin phosphate synthase"/>
    <property type="match status" value="1"/>
</dbReference>
<name>A3XJN1_LEEBM</name>
<evidence type="ECO:0000256" key="3">
    <source>
        <dbReference type="ARBA" id="ARBA00022679"/>
    </source>
</evidence>
<comment type="similarity">
    <text evidence="10 11">Belongs to the thiamine-phosphate synthase family.</text>
</comment>
<evidence type="ECO:0000259" key="13">
    <source>
        <dbReference type="Pfam" id="PF02581"/>
    </source>
</evidence>
<keyword evidence="4 10" id="KW-0479">Metal-binding</keyword>
<feature type="binding site" evidence="10">
    <location>
        <begin position="39"/>
        <end position="43"/>
    </location>
    <ligand>
        <name>4-amino-2-methyl-5-(diphosphooxymethyl)pyrimidine</name>
        <dbReference type="ChEBI" id="CHEBI:57841"/>
    </ligand>
</feature>
<dbReference type="InterPro" id="IPR034291">
    <property type="entry name" value="TMP_synthase"/>
</dbReference>
<dbReference type="GO" id="GO:0000287">
    <property type="term" value="F:magnesium ion binding"/>
    <property type="evidence" value="ECO:0007669"/>
    <property type="project" value="UniProtKB-UniRule"/>
</dbReference>
<feature type="domain" description="Thiamine phosphate synthase/TenI" evidence="13">
    <location>
        <begin position="9"/>
        <end position="190"/>
    </location>
</feature>
<dbReference type="FunFam" id="3.20.20.70:FF:000096">
    <property type="entry name" value="Thiamine-phosphate synthase"/>
    <property type="match status" value="1"/>
</dbReference>
<organism evidence="14 15">
    <name type="scientific">Leeuwenhoekiella blandensis (strain CECT 7118 / CCUG 51940 / KCTC 22103 / MED217)</name>
    <name type="common">Flavobacterium sp. (strain MED217)</name>
    <dbReference type="NCBI Taxonomy" id="398720"/>
    <lineage>
        <taxon>Bacteria</taxon>
        <taxon>Pseudomonadati</taxon>
        <taxon>Bacteroidota</taxon>
        <taxon>Flavobacteriia</taxon>
        <taxon>Flavobacteriales</taxon>
        <taxon>Flavobacteriaceae</taxon>
        <taxon>Leeuwenhoekiella</taxon>
    </lineage>
</organism>
<dbReference type="InterPro" id="IPR022998">
    <property type="entry name" value="ThiamineP_synth_TenI"/>
</dbReference>
<comment type="catalytic activity">
    <reaction evidence="7 10 11">
        <text>4-methyl-5-(2-phosphooxyethyl)-thiazole + 4-amino-2-methyl-5-(diphosphooxymethyl)pyrimidine + H(+) = thiamine phosphate + diphosphate</text>
        <dbReference type="Rhea" id="RHEA:22328"/>
        <dbReference type="ChEBI" id="CHEBI:15378"/>
        <dbReference type="ChEBI" id="CHEBI:33019"/>
        <dbReference type="ChEBI" id="CHEBI:37575"/>
        <dbReference type="ChEBI" id="CHEBI:57841"/>
        <dbReference type="ChEBI" id="CHEBI:58296"/>
        <dbReference type="EC" id="2.5.1.3"/>
    </reaction>
</comment>
<evidence type="ECO:0000256" key="8">
    <source>
        <dbReference type="ARBA" id="ARBA00047851"/>
    </source>
</evidence>
<reference evidence="14 15" key="1">
    <citation type="journal article" date="2007" name="Nature">
        <title>Light stimulates growth of proteorhodopsin-containing marine Flavobacteria.</title>
        <authorList>
            <person name="Gomez-Consarnau L."/>
            <person name="Gonzalez J.M."/>
            <person name="Coll-Llado M."/>
            <person name="Gourdon P."/>
            <person name="Pascher T."/>
            <person name="Neutze R."/>
            <person name="Pedros-Alio C."/>
            <person name="Pinhassi J."/>
        </authorList>
    </citation>
    <scope>NUCLEOTIDE SEQUENCE [LARGE SCALE GENOMIC DNA]</scope>
    <source>
        <strain evidence="14 15">MED217</strain>
    </source>
</reference>
<comment type="caution">
    <text evidence="14">The sequence shown here is derived from an EMBL/GenBank/DDBJ whole genome shotgun (WGS) entry which is preliminary data.</text>
</comment>
<dbReference type="GO" id="GO:0009228">
    <property type="term" value="P:thiamine biosynthetic process"/>
    <property type="evidence" value="ECO:0007669"/>
    <property type="project" value="UniProtKB-KW"/>
</dbReference>
<evidence type="ECO:0000256" key="7">
    <source>
        <dbReference type="ARBA" id="ARBA00047334"/>
    </source>
</evidence>
<dbReference type="GO" id="GO:0004789">
    <property type="term" value="F:thiamine-phosphate diphosphorylase activity"/>
    <property type="evidence" value="ECO:0007669"/>
    <property type="project" value="UniProtKB-UniRule"/>
</dbReference>
<evidence type="ECO:0000256" key="1">
    <source>
        <dbReference type="ARBA" id="ARBA00003814"/>
    </source>
</evidence>
<dbReference type="UniPathway" id="UPA00060">
    <property type="reaction ID" value="UER00141"/>
</dbReference>
<gene>
    <name evidence="10" type="primary">thiE</name>
    <name evidence="14" type="ORF">MED217_04397</name>
</gene>
<dbReference type="EMBL" id="AANC01000002">
    <property type="protein sequence ID" value="EAQ50241.1"/>
    <property type="molecule type" value="Genomic_DNA"/>
</dbReference>
<evidence type="ECO:0000256" key="4">
    <source>
        <dbReference type="ARBA" id="ARBA00022723"/>
    </source>
</evidence>
<feature type="binding site" evidence="10">
    <location>
        <position position="110"/>
    </location>
    <ligand>
        <name>4-amino-2-methyl-5-(diphosphooxymethyl)pyrimidine</name>
        <dbReference type="ChEBI" id="CHEBI:57841"/>
    </ligand>
</feature>
<dbReference type="RefSeq" id="WP_009779268.1">
    <property type="nucleotide sequence ID" value="NZ_CH672395.1"/>
</dbReference>
<dbReference type="Proteomes" id="UP000001601">
    <property type="component" value="Unassembled WGS sequence"/>
</dbReference>
<evidence type="ECO:0000313" key="14">
    <source>
        <dbReference type="EMBL" id="EAQ50241.1"/>
    </source>
</evidence>
<dbReference type="InterPro" id="IPR036206">
    <property type="entry name" value="ThiamineP_synth_sf"/>
</dbReference>
<evidence type="ECO:0000256" key="6">
    <source>
        <dbReference type="ARBA" id="ARBA00022977"/>
    </source>
</evidence>
<dbReference type="HOGENOM" id="CLU_018272_3_2_10"/>
<evidence type="ECO:0000256" key="9">
    <source>
        <dbReference type="ARBA" id="ARBA00047883"/>
    </source>
</evidence>
<comment type="caution">
    <text evidence="10">Lacks conserved residue(s) required for the propagation of feature annotation.</text>
</comment>
<feature type="binding site" evidence="10">
    <location>
        <begin position="187"/>
        <end position="188"/>
    </location>
    <ligand>
        <name>2-[(2R,5Z)-2-carboxy-4-methylthiazol-5(2H)-ylidene]ethyl phosphate</name>
        <dbReference type="ChEBI" id="CHEBI:62899"/>
    </ligand>
</feature>
<dbReference type="STRING" id="398720.MED217_04397"/>
<evidence type="ECO:0000256" key="11">
    <source>
        <dbReference type="RuleBase" id="RU003826"/>
    </source>
</evidence>
<dbReference type="HAMAP" id="MF_00097">
    <property type="entry name" value="TMP_synthase"/>
    <property type="match status" value="1"/>
</dbReference>
<dbReference type="NCBIfam" id="TIGR00693">
    <property type="entry name" value="thiE"/>
    <property type="match status" value="1"/>
</dbReference>
<keyword evidence="3 10" id="KW-0808">Transferase</keyword>
<dbReference type="OrthoDB" id="9812206at2"/>
<evidence type="ECO:0000256" key="12">
    <source>
        <dbReference type="RuleBase" id="RU004253"/>
    </source>
</evidence>
<keyword evidence="6 10" id="KW-0784">Thiamine biosynthesis</keyword>
<keyword evidence="5 10" id="KW-0460">Magnesium</keyword>
<comment type="catalytic activity">
    <reaction evidence="8 10 11">
        <text>2-(2-carboxy-4-methylthiazol-5-yl)ethyl phosphate + 4-amino-2-methyl-5-(diphosphooxymethyl)pyrimidine + 2 H(+) = thiamine phosphate + CO2 + diphosphate</text>
        <dbReference type="Rhea" id="RHEA:47848"/>
        <dbReference type="ChEBI" id="CHEBI:15378"/>
        <dbReference type="ChEBI" id="CHEBI:16526"/>
        <dbReference type="ChEBI" id="CHEBI:33019"/>
        <dbReference type="ChEBI" id="CHEBI:37575"/>
        <dbReference type="ChEBI" id="CHEBI:57841"/>
        <dbReference type="ChEBI" id="CHEBI:62890"/>
        <dbReference type="EC" id="2.5.1.3"/>
    </reaction>
</comment>
<comment type="pathway">
    <text evidence="2 10 12">Cofactor biosynthesis; thiamine diphosphate biosynthesis; thiamine phosphate from 4-amino-2-methyl-5-diphosphomethylpyrimidine and 4-methyl-5-(2-phosphoethyl)-thiazole: step 1/1.</text>
</comment>
<comment type="cofactor">
    <cofactor evidence="10">
        <name>Mg(2+)</name>
        <dbReference type="ChEBI" id="CHEBI:18420"/>
    </cofactor>
    <text evidence="10">Binds 1 Mg(2+) ion per subunit.</text>
</comment>
<feature type="binding site" evidence="10">
    <location>
        <position position="71"/>
    </location>
    <ligand>
        <name>4-amino-2-methyl-5-(diphosphooxymethyl)pyrimidine</name>
        <dbReference type="ChEBI" id="CHEBI:57841"/>
    </ligand>
</feature>
<dbReference type="CDD" id="cd00564">
    <property type="entry name" value="TMP_TenI"/>
    <property type="match status" value="1"/>
</dbReference>
<evidence type="ECO:0000256" key="5">
    <source>
        <dbReference type="ARBA" id="ARBA00022842"/>
    </source>
</evidence>
<proteinExistence type="inferred from homology"/>
<accession>A3XJN1</accession>
<dbReference type="EC" id="2.5.1.3" evidence="10"/>
<dbReference type="Pfam" id="PF02581">
    <property type="entry name" value="TMP-TENI"/>
    <property type="match status" value="1"/>
</dbReference>
<dbReference type="AlphaFoldDB" id="A3XJN1"/>
<feature type="binding site" evidence="10">
    <location>
        <position position="72"/>
    </location>
    <ligand>
        <name>Mg(2+)</name>
        <dbReference type="ChEBI" id="CHEBI:18420"/>
    </ligand>
</feature>
<protein>
    <recommendedName>
        <fullName evidence="10">Thiamine-phosphate synthase</fullName>
        <shortName evidence="10">TP synthase</shortName>
        <shortName evidence="10">TPS</shortName>
        <ecNumber evidence="10">2.5.1.3</ecNumber>
    </recommendedName>
    <alternativeName>
        <fullName evidence="10">Thiamine-phosphate pyrophosphorylase</fullName>
        <shortName evidence="10">TMP pyrophosphorylase</shortName>
        <shortName evidence="10">TMP-PPase</shortName>
    </alternativeName>
</protein>
<feature type="binding site" evidence="10">
    <location>
        <position position="91"/>
    </location>
    <ligand>
        <name>Mg(2+)</name>
        <dbReference type="ChEBI" id="CHEBI:18420"/>
    </ligand>
</feature>
<comment type="catalytic activity">
    <reaction evidence="9 10 11">
        <text>2-[(2R,5Z)-2-carboxy-4-methylthiazol-5(2H)-ylidene]ethyl phosphate + 4-amino-2-methyl-5-(diphosphooxymethyl)pyrimidine + 2 H(+) = thiamine phosphate + CO2 + diphosphate</text>
        <dbReference type="Rhea" id="RHEA:47844"/>
        <dbReference type="ChEBI" id="CHEBI:15378"/>
        <dbReference type="ChEBI" id="CHEBI:16526"/>
        <dbReference type="ChEBI" id="CHEBI:33019"/>
        <dbReference type="ChEBI" id="CHEBI:37575"/>
        <dbReference type="ChEBI" id="CHEBI:57841"/>
        <dbReference type="ChEBI" id="CHEBI:62899"/>
        <dbReference type="EC" id="2.5.1.3"/>
    </reaction>
</comment>
<feature type="binding site" evidence="10">
    <location>
        <position position="139"/>
    </location>
    <ligand>
        <name>4-amino-2-methyl-5-(diphosphooxymethyl)pyrimidine</name>
        <dbReference type="ChEBI" id="CHEBI:57841"/>
    </ligand>
</feature>
<dbReference type="Gene3D" id="3.20.20.70">
    <property type="entry name" value="Aldolase class I"/>
    <property type="match status" value="1"/>
</dbReference>
<dbReference type="GO" id="GO:0005737">
    <property type="term" value="C:cytoplasm"/>
    <property type="evidence" value="ECO:0007669"/>
    <property type="project" value="TreeGrafter"/>
</dbReference>
<evidence type="ECO:0000313" key="15">
    <source>
        <dbReference type="Proteomes" id="UP000001601"/>
    </source>
</evidence>
<dbReference type="PANTHER" id="PTHR20857:SF23">
    <property type="entry name" value="THIAMINE BIOSYNTHETIC BIFUNCTIONAL ENZYME"/>
    <property type="match status" value="1"/>
</dbReference>
<feature type="binding site" evidence="10">
    <location>
        <begin position="136"/>
        <end position="138"/>
    </location>
    <ligand>
        <name>2-[(2R,5Z)-2-carboxy-4-methylthiazol-5(2H)-ylidene]ethyl phosphate</name>
        <dbReference type="ChEBI" id="CHEBI:62899"/>
    </ligand>
</feature>
<dbReference type="GO" id="GO:0009229">
    <property type="term" value="P:thiamine diphosphate biosynthetic process"/>
    <property type="evidence" value="ECO:0007669"/>
    <property type="project" value="UniProtKB-UniRule"/>
</dbReference>
<evidence type="ECO:0000256" key="10">
    <source>
        <dbReference type="HAMAP-Rule" id="MF_00097"/>
    </source>
</evidence>
<sequence>MEKPFPYQLYLVISEEACLGRNFLEVAEAAVQGGVDLVQLREKNDTPQAFLNKAFELKELLDRYEVPLIINDNLEIATQCKAAGIHVGNSDMPPTTIRKSWESCRLLGYSIEYLEQLYNEQTYTSDYLGISPVFSTSTKTDTVTTWGFDGVRKVRSITQKPLVAIGNMNASNARQVVEAGADCIAVVSAICAAPKPKNAAQLLRKEIQKGLKNRANLLNL</sequence>
<evidence type="ECO:0000256" key="2">
    <source>
        <dbReference type="ARBA" id="ARBA00005165"/>
    </source>
</evidence>